<accession>A0A291HNK5</accession>
<sequence length="101" mass="10824">MASQFQTIPTAHLGASFRADCVALLEPGVTTAERAVALLGAPYRVIPAPDGDWLYIWQHLRSGLVCDPAETRVALTEQQVMADFDEAGLLLRVHGLVGIPG</sequence>
<dbReference type="RefSeq" id="WP_096778963.1">
    <property type="nucleotide sequence ID" value="NZ_CP012621.1"/>
</dbReference>
<evidence type="ECO:0000313" key="2">
    <source>
        <dbReference type="Proteomes" id="UP000217763"/>
    </source>
</evidence>
<protein>
    <submittedName>
        <fullName evidence="1">Uncharacterized protein</fullName>
    </submittedName>
</protein>
<name>A0A291HNK5_9GAMM</name>
<dbReference type="AlphaFoldDB" id="A0A291HNK5"/>
<gene>
    <name evidence="1" type="ORF">AN401_07300</name>
</gene>
<keyword evidence="2" id="KW-1185">Reference proteome</keyword>
<dbReference type="Proteomes" id="UP000217763">
    <property type="component" value="Chromosome"/>
</dbReference>
<proteinExistence type="predicted"/>
<organism evidence="1 2">
    <name type="scientific">Zobellella denitrificans</name>
    <dbReference type="NCBI Taxonomy" id="347534"/>
    <lineage>
        <taxon>Bacteria</taxon>
        <taxon>Pseudomonadati</taxon>
        <taxon>Pseudomonadota</taxon>
        <taxon>Gammaproteobacteria</taxon>
        <taxon>Aeromonadales</taxon>
        <taxon>Aeromonadaceae</taxon>
        <taxon>Zobellella</taxon>
    </lineage>
</organism>
<dbReference type="KEGG" id="zdf:AN401_07300"/>
<evidence type="ECO:0000313" key="1">
    <source>
        <dbReference type="EMBL" id="ATG73689.1"/>
    </source>
</evidence>
<reference evidence="2" key="1">
    <citation type="submission" date="2015-09" db="EMBL/GenBank/DDBJ databases">
        <authorList>
            <person name="Shao Z."/>
            <person name="Wang L."/>
        </authorList>
    </citation>
    <scope>NUCLEOTIDE SEQUENCE [LARGE SCALE GENOMIC DNA]</scope>
    <source>
        <strain evidence="2">F13-1</strain>
    </source>
</reference>
<dbReference type="EMBL" id="CP012621">
    <property type="protein sequence ID" value="ATG73689.1"/>
    <property type="molecule type" value="Genomic_DNA"/>
</dbReference>